<gene>
    <name evidence="27" type="ORF">K3169_18095</name>
</gene>
<feature type="domain" description="Major facilitator superfamily (MFS) profile" evidence="26">
    <location>
        <begin position="19"/>
        <end position="418"/>
    </location>
</feature>
<comment type="catalytic activity">
    <reaction evidence="16">
        <text>L-lysyl-L-lysine(out) = L-lysyl-L-lysine(in)</text>
        <dbReference type="Rhea" id="RHEA:79403"/>
        <dbReference type="ChEBI" id="CHEBI:229956"/>
    </reaction>
</comment>
<comment type="catalytic activity">
    <reaction evidence="9">
        <text>L-histidyl-glycine(out) = L-histidyl-glycine(in)</text>
        <dbReference type="Rhea" id="RHEA:79395"/>
        <dbReference type="ChEBI" id="CHEBI:229957"/>
    </reaction>
</comment>
<evidence type="ECO:0000256" key="15">
    <source>
        <dbReference type="ARBA" id="ARBA00044899"/>
    </source>
</evidence>
<comment type="catalytic activity">
    <reaction evidence="11">
        <text>L-alpha-aminoacyl-L-histidine(out) = L-alpha-aminoacyl-L-histidine(in)</text>
        <dbReference type="Rhea" id="RHEA:79375"/>
        <dbReference type="ChEBI" id="CHEBI:229967"/>
    </reaction>
</comment>
<comment type="catalytic activity">
    <reaction evidence="17">
        <text>L-arginyl-glycine(out) = L-arginyl-glycine(in)</text>
        <dbReference type="Rhea" id="RHEA:79391"/>
        <dbReference type="ChEBI" id="CHEBI:229955"/>
    </reaction>
</comment>
<evidence type="ECO:0000256" key="24">
    <source>
        <dbReference type="ARBA" id="ARBA00046376"/>
    </source>
</evidence>
<keyword evidence="3" id="KW-0813">Transport</keyword>
<evidence type="ECO:0000256" key="5">
    <source>
        <dbReference type="ARBA" id="ARBA00022989"/>
    </source>
</evidence>
<dbReference type="SUPFAM" id="SSF103473">
    <property type="entry name" value="MFS general substrate transporter"/>
    <property type="match status" value="1"/>
</dbReference>
<evidence type="ECO:0000256" key="20">
    <source>
        <dbReference type="ARBA" id="ARBA00044924"/>
    </source>
</evidence>
<dbReference type="InterPro" id="IPR036259">
    <property type="entry name" value="MFS_trans_sf"/>
</dbReference>
<dbReference type="CDD" id="cd06174">
    <property type="entry name" value="MFS"/>
    <property type="match status" value="1"/>
</dbReference>
<comment type="subunit">
    <text evidence="24">Homodimer. Interacts with lysosomal protein GLMP (via lumenal domain); the interaction starts while both proteins are still in the endoplasmic reticulum and is required for stabilization of MFSD1 in lysosomes but has no direct effect on its targeting to lysosomes or transporter activity.</text>
</comment>
<comment type="similarity">
    <text evidence="2">Belongs to the major facilitator superfamily.</text>
</comment>
<dbReference type="EMBL" id="CP081201">
    <property type="protein sequence ID" value="UXZ94277.1"/>
    <property type="molecule type" value="Genomic_DNA"/>
</dbReference>
<evidence type="ECO:0000256" key="4">
    <source>
        <dbReference type="ARBA" id="ARBA00022692"/>
    </source>
</evidence>
<sequence>MPPASSAPLSVRSEPLHMGFVVAWLFCALFYFVQYALRSAPGVMMPELTEAFGRDVVAVSALVGLYYYTYSIFSIIAGAALDRLGAKYVIPAGILMVAAGAALFGLGELHVAQIGRLLQGAGSASAFIGAVYLATHGFPPRYLATAVGFTQCFGMMGGFAGQFAVGPIIHGTIPWQQFWFIAAGCLFVIAILVLLMTPKGHDPRPAGSSNSLGSVLTPYKQVLSNPQSWLCGFTAGLLFLPTTIGDMIWGVPFLRDGLAVTYSEAVNRSSMIPLGWVIGCPLLGYISDRIGRRKPVLIGGASLMLIASAAILYLPAGIAPPYLFGLLLGIGSGAAMIPYSIIKEVNADNVKGSATGAINFLVFTFSALLTPVFGYLLARMAMGGALTLPIFQAAGAWLLGGIVLAIVLALLILETGPKGRQVAGYKVF</sequence>
<dbReference type="Pfam" id="PF07690">
    <property type="entry name" value="MFS_1"/>
    <property type="match status" value="1"/>
</dbReference>
<evidence type="ECO:0000256" key="12">
    <source>
        <dbReference type="ARBA" id="ARBA00044891"/>
    </source>
</evidence>
<dbReference type="Proteomes" id="UP001063228">
    <property type="component" value="Chromosome"/>
</dbReference>
<evidence type="ECO:0000256" key="3">
    <source>
        <dbReference type="ARBA" id="ARBA00022448"/>
    </source>
</evidence>
<feature type="transmembrane region" description="Helical" evidence="25">
    <location>
        <begin position="16"/>
        <end position="37"/>
    </location>
</feature>
<feature type="transmembrane region" description="Helical" evidence="25">
    <location>
        <begin position="322"/>
        <end position="342"/>
    </location>
</feature>
<comment type="catalytic activity">
    <reaction evidence="18">
        <text>L-histidyl-L-alpha-amino acid(out) = L-histidyl-L-alpha-amino acid(in)</text>
        <dbReference type="Rhea" id="RHEA:79379"/>
        <dbReference type="ChEBI" id="CHEBI:229964"/>
    </reaction>
</comment>
<dbReference type="InterPro" id="IPR020846">
    <property type="entry name" value="MFS_dom"/>
</dbReference>
<comment type="catalytic activity">
    <reaction evidence="19">
        <text>L-alanyl-L-lysine(out) = L-alanyl-L-lysine(in)</text>
        <dbReference type="Rhea" id="RHEA:79415"/>
        <dbReference type="ChEBI" id="CHEBI:192470"/>
    </reaction>
</comment>
<evidence type="ECO:0000256" key="18">
    <source>
        <dbReference type="ARBA" id="ARBA00044912"/>
    </source>
</evidence>
<evidence type="ECO:0000313" key="28">
    <source>
        <dbReference type="Proteomes" id="UP001063228"/>
    </source>
</evidence>
<keyword evidence="4 25" id="KW-0812">Transmembrane</keyword>
<feature type="transmembrane region" description="Helical" evidence="25">
    <location>
        <begin position="177"/>
        <end position="195"/>
    </location>
</feature>
<comment type="catalytic activity">
    <reaction evidence="13">
        <text>L-alpha-aminoacyl-L-lysine(out) = L-alpha-aminoacyl-L-lysine(in)</text>
        <dbReference type="Rhea" id="RHEA:79383"/>
        <dbReference type="ChEBI" id="CHEBI:229966"/>
    </reaction>
</comment>
<dbReference type="PANTHER" id="PTHR23512">
    <property type="entry name" value="MAJOR FACILITATOR SUPERFAMILY DOMAIN-CONTAINING PROTEIN 1"/>
    <property type="match status" value="1"/>
</dbReference>
<dbReference type="PROSITE" id="PS50850">
    <property type="entry name" value="MFS"/>
    <property type="match status" value="1"/>
</dbReference>
<evidence type="ECO:0000256" key="9">
    <source>
        <dbReference type="ARBA" id="ARBA00044878"/>
    </source>
</evidence>
<evidence type="ECO:0000256" key="11">
    <source>
        <dbReference type="ARBA" id="ARBA00044884"/>
    </source>
</evidence>
<dbReference type="PROSITE" id="PS00216">
    <property type="entry name" value="SUGAR_TRANSPORT_1"/>
    <property type="match status" value="1"/>
</dbReference>
<keyword evidence="6 25" id="KW-0472">Membrane</keyword>
<comment type="catalytic activity">
    <reaction evidence="10">
        <text>L-alpha-aminoacyl-L-arginine(out) = L-alpha-aminoacyl-L-arginine(in)</text>
        <dbReference type="Rhea" id="RHEA:79367"/>
        <dbReference type="ChEBI" id="CHEBI:229968"/>
    </reaction>
</comment>
<feature type="transmembrane region" description="Helical" evidence="25">
    <location>
        <begin position="229"/>
        <end position="250"/>
    </location>
</feature>
<dbReference type="InterPro" id="IPR005829">
    <property type="entry name" value="Sugar_transporter_CS"/>
</dbReference>
<comment type="function">
    <text evidence="23">Lysosomal dipeptide uniporter that selectively exports lysine, arginine or histidine-containing dipeptides with a net positive charge from the lysosome lumen into the cytosol. Could play a role in a specific type of protein O-glycosylation indirectly regulating macrophages migration and tissue invasion. Also essential for liver homeostasis.</text>
</comment>
<evidence type="ECO:0000256" key="1">
    <source>
        <dbReference type="ARBA" id="ARBA00004155"/>
    </source>
</evidence>
<keyword evidence="28" id="KW-1185">Reference proteome</keyword>
<evidence type="ECO:0000256" key="19">
    <source>
        <dbReference type="ARBA" id="ARBA00044919"/>
    </source>
</evidence>
<evidence type="ECO:0000256" key="17">
    <source>
        <dbReference type="ARBA" id="ARBA00044903"/>
    </source>
</evidence>
<comment type="catalytic activity">
    <reaction evidence="8">
        <text>L-lysyl-L-alanine(out) = L-lysyl-L-alanine(in)</text>
        <dbReference type="Rhea" id="RHEA:79399"/>
        <dbReference type="ChEBI" id="CHEBI:229954"/>
    </reaction>
</comment>
<comment type="catalytic activity">
    <reaction evidence="12">
        <text>L-lysyl-L-alpha-amino acid(out) = L-lysyl-L-alpha-amino acid(in)</text>
        <dbReference type="Rhea" id="RHEA:79387"/>
        <dbReference type="ChEBI" id="CHEBI:229965"/>
    </reaction>
</comment>
<comment type="subcellular location">
    <subcellularLocation>
        <location evidence="1">Lysosome membrane</location>
        <topology evidence="1">Multi-pass membrane protein</topology>
    </subcellularLocation>
</comment>
<evidence type="ECO:0000313" key="27">
    <source>
        <dbReference type="EMBL" id="UXZ94277.1"/>
    </source>
</evidence>
<feature type="transmembrane region" description="Helical" evidence="25">
    <location>
        <begin position="296"/>
        <end position="316"/>
    </location>
</feature>
<reference evidence="27" key="1">
    <citation type="submission" date="2021-08" db="EMBL/GenBank/DDBJ databases">
        <title>Complete genome sequence of Pseudomonas phytophila.</title>
        <authorList>
            <person name="Weir B.S."/>
            <person name="Templeton M.D."/>
            <person name="Arshed S."/>
            <person name="Andersen M.T."/>
            <person name="Jayaraman J."/>
        </authorList>
    </citation>
    <scope>NUCLEOTIDE SEQUENCE</scope>
    <source>
        <strain evidence="27">ICMP 23753</strain>
    </source>
</reference>
<evidence type="ECO:0000256" key="8">
    <source>
        <dbReference type="ARBA" id="ARBA00044876"/>
    </source>
</evidence>
<dbReference type="InterPro" id="IPR011701">
    <property type="entry name" value="MFS"/>
</dbReference>
<evidence type="ECO:0000256" key="2">
    <source>
        <dbReference type="ARBA" id="ARBA00008335"/>
    </source>
</evidence>
<comment type="catalytic activity">
    <reaction evidence="20">
        <text>L-lysyl-glycine(out) = L-lysyl-glycine(in)</text>
        <dbReference type="Rhea" id="RHEA:79407"/>
        <dbReference type="ChEBI" id="CHEBI:191202"/>
    </reaction>
</comment>
<evidence type="ECO:0000256" key="14">
    <source>
        <dbReference type="ARBA" id="ARBA00044898"/>
    </source>
</evidence>
<evidence type="ECO:0000256" key="7">
    <source>
        <dbReference type="ARBA" id="ARBA00023228"/>
    </source>
</evidence>
<name>A0ABY6F8S3_9PSED</name>
<evidence type="ECO:0000256" key="6">
    <source>
        <dbReference type="ARBA" id="ARBA00023136"/>
    </source>
</evidence>
<feature type="transmembrane region" description="Helical" evidence="25">
    <location>
        <begin position="57"/>
        <end position="81"/>
    </location>
</feature>
<dbReference type="PANTHER" id="PTHR23512:SF3">
    <property type="entry name" value="MAJOR FACILITATOR SUPERFAMILY DOMAIN-CONTAINING PROTEIN 1"/>
    <property type="match status" value="1"/>
</dbReference>
<dbReference type="InterPro" id="IPR052187">
    <property type="entry name" value="MFSD1"/>
</dbReference>
<protein>
    <recommendedName>
        <fullName evidence="21">Lysosomal dipeptide transporter MFSD1</fullName>
    </recommendedName>
    <alternativeName>
        <fullName evidence="22">Major facilitator superfamily domain-containing protein 1</fullName>
    </alternativeName>
</protein>
<evidence type="ECO:0000256" key="23">
    <source>
        <dbReference type="ARBA" id="ARBA00045709"/>
    </source>
</evidence>
<keyword evidence="7" id="KW-0458">Lysosome</keyword>
<comment type="catalytic activity">
    <reaction evidence="15">
        <text>L-arginyl-L-alpha-amino acid(out) = L-arginyl-L-alpha-amino acid(in)</text>
        <dbReference type="Rhea" id="RHEA:79371"/>
        <dbReference type="ChEBI" id="CHEBI:84315"/>
    </reaction>
</comment>
<accession>A0ABY6F8S3</accession>
<feature type="transmembrane region" description="Helical" evidence="25">
    <location>
        <begin position="88"/>
        <end position="106"/>
    </location>
</feature>
<evidence type="ECO:0000256" key="13">
    <source>
        <dbReference type="ARBA" id="ARBA00044893"/>
    </source>
</evidence>
<feature type="transmembrane region" description="Helical" evidence="25">
    <location>
        <begin position="354"/>
        <end position="378"/>
    </location>
</feature>
<dbReference type="RefSeq" id="WP_263267325.1">
    <property type="nucleotide sequence ID" value="NZ_CP081201.1"/>
</dbReference>
<comment type="catalytic activity">
    <reaction evidence="14">
        <text>L-aspartyl-L-lysine(out) = L-aspartyl-L-lysine(in)</text>
        <dbReference type="Rhea" id="RHEA:79411"/>
        <dbReference type="ChEBI" id="CHEBI:229953"/>
    </reaction>
</comment>
<feature type="transmembrane region" description="Helical" evidence="25">
    <location>
        <begin position="270"/>
        <end position="287"/>
    </location>
</feature>
<evidence type="ECO:0000256" key="22">
    <source>
        <dbReference type="ARBA" id="ARBA00045018"/>
    </source>
</evidence>
<evidence type="ECO:0000259" key="26">
    <source>
        <dbReference type="PROSITE" id="PS50850"/>
    </source>
</evidence>
<evidence type="ECO:0000256" key="21">
    <source>
        <dbReference type="ARBA" id="ARBA00044985"/>
    </source>
</evidence>
<proteinExistence type="inferred from homology"/>
<keyword evidence="5 25" id="KW-1133">Transmembrane helix</keyword>
<feature type="transmembrane region" description="Helical" evidence="25">
    <location>
        <begin position="390"/>
        <end position="413"/>
    </location>
</feature>
<dbReference type="Gene3D" id="1.20.1250.20">
    <property type="entry name" value="MFS general substrate transporter like domains"/>
    <property type="match status" value="2"/>
</dbReference>
<evidence type="ECO:0000256" key="10">
    <source>
        <dbReference type="ARBA" id="ARBA00044881"/>
    </source>
</evidence>
<evidence type="ECO:0000256" key="16">
    <source>
        <dbReference type="ARBA" id="ARBA00044900"/>
    </source>
</evidence>
<feature type="transmembrane region" description="Helical" evidence="25">
    <location>
        <begin position="118"/>
        <end position="135"/>
    </location>
</feature>
<evidence type="ECO:0000256" key="25">
    <source>
        <dbReference type="SAM" id="Phobius"/>
    </source>
</evidence>
<organism evidence="27 28">
    <name type="scientific">Pseudomonas phytophila</name>
    <dbReference type="NCBI Taxonomy" id="2867264"/>
    <lineage>
        <taxon>Bacteria</taxon>
        <taxon>Pseudomonadati</taxon>
        <taxon>Pseudomonadota</taxon>
        <taxon>Gammaproteobacteria</taxon>
        <taxon>Pseudomonadales</taxon>
        <taxon>Pseudomonadaceae</taxon>
        <taxon>Pseudomonas</taxon>
    </lineage>
</organism>